<gene>
    <name evidence="2" type="ORF">LV83_02156</name>
</gene>
<evidence type="ECO:0000313" key="3">
    <source>
        <dbReference type="Proteomes" id="UP000249610"/>
    </source>
</evidence>
<protein>
    <recommendedName>
        <fullName evidence="4">PAP2 superfamily protein</fullName>
    </recommendedName>
</protein>
<reference evidence="2 3" key="1">
    <citation type="submission" date="2018-06" db="EMBL/GenBank/DDBJ databases">
        <title>Genomic Encyclopedia of Archaeal and Bacterial Type Strains, Phase II (KMG-II): from individual species to whole genera.</title>
        <authorList>
            <person name="Goeker M."/>
        </authorList>
    </citation>
    <scope>NUCLEOTIDE SEQUENCE [LARGE SCALE GENOMIC DNA]</scope>
    <source>
        <strain evidence="2 3">DSM 23446</strain>
    </source>
</reference>
<name>A0A327PD02_9BACT</name>
<proteinExistence type="predicted"/>
<feature type="transmembrane region" description="Helical" evidence="1">
    <location>
        <begin position="107"/>
        <end position="128"/>
    </location>
</feature>
<dbReference type="Proteomes" id="UP000249610">
    <property type="component" value="Unassembled WGS sequence"/>
</dbReference>
<evidence type="ECO:0008006" key="4">
    <source>
        <dbReference type="Google" id="ProtNLM"/>
    </source>
</evidence>
<feature type="transmembrane region" description="Helical" evidence="1">
    <location>
        <begin position="135"/>
        <end position="152"/>
    </location>
</feature>
<evidence type="ECO:0000313" key="2">
    <source>
        <dbReference type="EMBL" id="RAI90148.1"/>
    </source>
</evidence>
<keyword evidence="1" id="KW-0812">Transmembrane</keyword>
<feature type="transmembrane region" description="Helical" evidence="1">
    <location>
        <begin position="42"/>
        <end position="61"/>
    </location>
</feature>
<organism evidence="2 3">
    <name type="scientific">Algoriphagus yeomjeoni</name>
    <dbReference type="NCBI Taxonomy" id="291403"/>
    <lineage>
        <taxon>Bacteria</taxon>
        <taxon>Pseudomonadati</taxon>
        <taxon>Bacteroidota</taxon>
        <taxon>Cytophagia</taxon>
        <taxon>Cytophagales</taxon>
        <taxon>Cyclobacteriaceae</taxon>
        <taxon>Algoriphagus</taxon>
    </lineage>
</organism>
<sequence length="206" mass="23101">MGRIFSLIISVVLQPLVIPSLVFGLMFFTVPESTSIPEEFKVRIFYLIVLSTLAIPMITILGLRLSGTLRSVHMAELKDRAIPFSVTSIYYVLTVYFLYQKKELDPILWQVLGVITLAIVGLTLITFVWKMSAHLTGMGGLLALVLVLGFKFPTFRPLYPLLASLVLTGLVGTVRLFLEAHRPIEIYVGLIFGFLLCFVGFSWIWA</sequence>
<dbReference type="EMBL" id="QLLK01000005">
    <property type="protein sequence ID" value="RAI90148.1"/>
    <property type="molecule type" value="Genomic_DNA"/>
</dbReference>
<feature type="transmembrane region" description="Helical" evidence="1">
    <location>
        <begin position="185"/>
        <end position="205"/>
    </location>
</feature>
<dbReference type="OrthoDB" id="9786064at2"/>
<accession>A0A327PD02</accession>
<keyword evidence="1" id="KW-1133">Transmembrane helix</keyword>
<comment type="caution">
    <text evidence="2">The sequence shown here is derived from an EMBL/GenBank/DDBJ whole genome shotgun (WGS) entry which is preliminary data.</text>
</comment>
<feature type="transmembrane region" description="Helical" evidence="1">
    <location>
        <begin position="7"/>
        <end position="30"/>
    </location>
</feature>
<keyword evidence="3" id="KW-1185">Reference proteome</keyword>
<keyword evidence="1" id="KW-0472">Membrane</keyword>
<evidence type="ECO:0000256" key="1">
    <source>
        <dbReference type="SAM" id="Phobius"/>
    </source>
</evidence>
<dbReference type="AlphaFoldDB" id="A0A327PD02"/>
<feature type="transmembrane region" description="Helical" evidence="1">
    <location>
        <begin position="158"/>
        <end position="178"/>
    </location>
</feature>